<dbReference type="RefSeq" id="WP_073294467.1">
    <property type="nucleotide sequence ID" value="NZ_FRAV01000025.1"/>
</dbReference>
<dbReference type="Proteomes" id="UP000184364">
    <property type="component" value="Unassembled WGS sequence"/>
</dbReference>
<dbReference type="AlphaFoldDB" id="A0A1M7DP31"/>
<accession>A0A1M7DP31</accession>
<evidence type="ECO:0000313" key="3">
    <source>
        <dbReference type="Proteomes" id="UP000184364"/>
    </source>
</evidence>
<evidence type="ECO:0000256" key="1">
    <source>
        <dbReference type="SAM" id="SignalP"/>
    </source>
</evidence>
<feature type="signal peptide" evidence="1">
    <location>
        <begin position="1"/>
        <end position="22"/>
    </location>
</feature>
<keyword evidence="1" id="KW-0732">Signal</keyword>
<feature type="chain" id="PRO_5012680786" evidence="1">
    <location>
        <begin position="23"/>
        <end position="174"/>
    </location>
</feature>
<name>A0A1M7DP31_9FLAO</name>
<dbReference type="EMBL" id="FRAV01000025">
    <property type="protein sequence ID" value="SHL81225.1"/>
    <property type="molecule type" value="Genomic_DNA"/>
</dbReference>
<organism evidence="2 3">
    <name type="scientific">Chryseobacterium polytrichastri</name>
    <dbReference type="NCBI Taxonomy" id="1302687"/>
    <lineage>
        <taxon>Bacteria</taxon>
        <taxon>Pseudomonadati</taxon>
        <taxon>Bacteroidota</taxon>
        <taxon>Flavobacteriia</taxon>
        <taxon>Flavobacteriales</taxon>
        <taxon>Weeksellaceae</taxon>
        <taxon>Chryseobacterium group</taxon>
        <taxon>Chryseobacterium</taxon>
    </lineage>
</organism>
<dbReference type="STRING" id="1302687.SAMN05444267_102557"/>
<protein>
    <submittedName>
        <fullName evidence="2">Uncharacterized protein</fullName>
    </submittedName>
</protein>
<gene>
    <name evidence="2" type="ORF">SAMN05444267_102557</name>
</gene>
<sequence>MNIKPILLPTLLLLLSFTIVKAQDDKKIDPKRIEKEKIHNLFSKAMSREAFRDTNMIYMFAYKVDVRKDKEGKVRIWQIDASDTVAKKIFKNLDFLKEINYSLFMGKSDRSTFVFPIAIMLAYPGKKESEFINQTTLGEKLQNYWFERNFAEDPIETYLYFPALIVRTTTITDY</sequence>
<evidence type="ECO:0000313" key="2">
    <source>
        <dbReference type="EMBL" id="SHL81225.1"/>
    </source>
</evidence>
<proteinExistence type="predicted"/>
<reference evidence="3" key="1">
    <citation type="submission" date="2016-11" db="EMBL/GenBank/DDBJ databases">
        <authorList>
            <person name="Varghese N."/>
            <person name="Submissions S."/>
        </authorList>
    </citation>
    <scope>NUCLEOTIDE SEQUENCE [LARGE SCALE GENOMIC DNA]</scope>
    <source>
        <strain evidence="3">DSM 26899</strain>
    </source>
</reference>
<keyword evidence="3" id="KW-1185">Reference proteome</keyword>